<comment type="caution">
    <text evidence="1">The sequence shown here is derived from an EMBL/GenBank/DDBJ whole genome shotgun (WGS) entry which is preliminary data.</text>
</comment>
<sequence>MSESPFSATYAAARGKFVEAARAAGAQIATYGHPERGPDGGDLATDVAWIGPADAPAVLVLVSGTHGVEGHCGSGAQIDWLRRGEAAHRGANTAVMLVHAINPYGFAWSRRVTHENVDLNRNFIDFSQPLPENPAYDALADAVKPATWTEESRAESRAVLLGYAREHGFPALVQAMSGGQYRHQDGIFYGGKTETWSRVMLTRIFGERLAQASDVGVIDYHTGLGPLGYAEQIVSAMPDTDEYRRAALWHGLAVASQSGGESVSAKLAGDWLDAAPGLLPHARVTGIALEYGTVDSTVVLEALRADNWLHAHGDPLSPDGQAIKAQVREAFYVDDDVWRGMVLGQSLIACRQAMAGLARSAAA</sequence>
<gene>
    <name evidence="1" type="ORF">DJ019_02250</name>
</gene>
<evidence type="ECO:0000313" key="1">
    <source>
        <dbReference type="EMBL" id="RAK68857.1"/>
    </source>
</evidence>
<dbReference type="OrthoDB" id="4014363at2"/>
<reference evidence="1 2" key="1">
    <citation type="submission" date="2018-05" db="EMBL/GenBank/DDBJ databases">
        <authorList>
            <person name="Lanie J.A."/>
            <person name="Ng W.-L."/>
            <person name="Kazmierczak K.M."/>
            <person name="Andrzejewski T.M."/>
            <person name="Davidsen T.M."/>
            <person name="Wayne K.J."/>
            <person name="Tettelin H."/>
            <person name="Glass J.I."/>
            <person name="Rusch D."/>
            <person name="Podicherti R."/>
            <person name="Tsui H.-C.T."/>
            <person name="Winkler M.E."/>
        </authorList>
    </citation>
    <scope>NUCLEOTIDE SEQUENCE [LARGE SCALE GENOMIC DNA]</scope>
    <source>
        <strain evidence="1 2">BUT-10</strain>
    </source>
</reference>
<dbReference type="EMBL" id="QFYS01000001">
    <property type="protein sequence ID" value="RAK68857.1"/>
    <property type="molecule type" value="Genomic_DNA"/>
</dbReference>
<keyword evidence="2" id="KW-1185">Reference proteome</keyword>
<dbReference type="Gene3D" id="3.40.630.10">
    <property type="entry name" value="Zn peptidases"/>
    <property type="match status" value="1"/>
</dbReference>
<dbReference type="Proteomes" id="UP000249524">
    <property type="component" value="Unassembled WGS sequence"/>
</dbReference>
<dbReference type="AlphaFoldDB" id="A0A328BP90"/>
<organism evidence="1 2">
    <name type="scientific">Phenylobacterium kunshanense</name>
    <dbReference type="NCBI Taxonomy" id="1445034"/>
    <lineage>
        <taxon>Bacteria</taxon>
        <taxon>Pseudomonadati</taxon>
        <taxon>Pseudomonadota</taxon>
        <taxon>Alphaproteobacteria</taxon>
        <taxon>Caulobacterales</taxon>
        <taxon>Caulobacteraceae</taxon>
        <taxon>Phenylobacterium</taxon>
    </lineage>
</organism>
<dbReference type="InterPro" id="IPR021259">
    <property type="entry name" value="DUF2817"/>
</dbReference>
<name>A0A328BP90_9CAUL</name>
<protein>
    <submittedName>
        <fullName evidence="1">DUF2817 domain-containing protein</fullName>
    </submittedName>
</protein>
<dbReference type="Pfam" id="PF10994">
    <property type="entry name" value="DUF2817"/>
    <property type="match status" value="1"/>
</dbReference>
<evidence type="ECO:0000313" key="2">
    <source>
        <dbReference type="Proteomes" id="UP000249524"/>
    </source>
</evidence>
<dbReference type="SUPFAM" id="SSF53187">
    <property type="entry name" value="Zn-dependent exopeptidases"/>
    <property type="match status" value="1"/>
</dbReference>
<proteinExistence type="predicted"/>
<dbReference type="CDD" id="cd06233">
    <property type="entry name" value="M14-like"/>
    <property type="match status" value="1"/>
</dbReference>
<dbReference type="RefSeq" id="WP_111274349.1">
    <property type="nucleotide sequence ID" value="NZ_QFYS01000001.1"/>
</dbReference>
<accession>A0A328BP90</accession>